<name>A0ABR4E2B3_9PEZI</name>
<dbReference type="Proteomes" id="UP001600888">
    <property type="component" value="Unassembled WGS sequence"/>
</dbReference>
<sequence>MAKAPQDEEVLFGVLTACDSKDKLEYAEQRIYINQLKNNCTKLKWIQSKKLLPITLEEEGSYKHEVLRDPSAKAKITIKNQMPQAPLFNFNNSTKVFHNQNAKFMPQRIDVTYTKDAAMLLQYSYNCTPALHVFGVSVYAQLWVTQFDRTNTTAPHD</sequence>
<dbReference type="EMBL" id="JBAWTH010000111">
    <property type="protein sequence ID" value="KAL2276567.1"/>
    <property type="molecule type" value="Genomic_DNA"/>
</dbReference>
<comment type="caution">
    <text evidence="1">The sequence shown here is derived from an EMBL/GenBank/DDBJ whole genome shotgun (WGS) entry which is preliminary data.</text>
</comment>
<proteinExistence type="predicted"/>
<gene>
    <name evidence="1" type="ORF">FJTKL_00806</name>
</gene>
<reference evidence="1 2" key="1">
    <citation type="submission" date="2024-03" db="EMBL/GenBank/DDBJ databases">
        <title>A high-quality draft genome sequence of Diaporthe vaccinii, a causative agent of upright dieback and viscid rot disease in cranberry plants.</title>
        <authorList>
            <person name="Sarrasin M."/>
            <person name="Lang B.F."/>
            <person name="Burger G."/>
        </authorList>
    </citation>
    <scope>NUCLEOTIDE SEQUENCE [LARGE SCALE GENOMIC DNA]</scope>
    <source>
        <strain evidence="1 2">IS7</strain>
    </source>
</reference>
<organism evidence="1 2">
    <name type="scientific">Diaporthe vaccinii</name>
    <dbReference type="NCBI Taxonomy" id="105482"/>
    <lineage>
        <taxon>Eukaryota</taxon>
        <taxon>Fungi</taxon>
        <taxon>Dikarya</taxon>
        <taxon>Ascomycota</taxon>
        <taxon>Pezizomycotina</taxon>
        <taxon>Sordariomycetes</taxon>
        <taxon>Sordariomycetidae</taxon>
        <taxon>Diaporthales</taxon>
        <taxon>Diaporthaceae</taxon>
        <taxon>Diaporthe</taxon>
        <taxon>Diaporthe eres species complex</taxon>
    </lineage>
</organism>
<protein>
    <submittedName>
        <fullName evidence="1">Uncharacterized protein</fullName>
    </submittedName>
</protein>
<evidence type="ECO:0000313" key="2">
    <source>
        <dbReference type="Proteomes" id="UP001600888"/>
    </source>
</evidence>
<accession>A0ABR4E2B3</accession>
<evidence type="ECO:0000313" key="1">
    <source>
        <dbReference type="EMBL" id="KAL2276567.1"/>
    </source>
</evidence>
<keyword evidence="2" id="KW-1185">Reference proteome</keyword>